<gene>
    <name evidence="2" type="ORF">CJU94_19460</name>
</gene>
<evidence type="ECO:0000259" key="1">
    <source>
        <dbReference type="Pfam" id="PF07157"/>
    </source>
</evidence>
<sequence>MALSTSTNALNVAGSIGGVASAVGNLASLVGFQTGTWLDSLKQASYGGVPFGIESVRTSVGRKQAIHNYPFRDDVWVEDLGKKGRQFEVLGFLVEDDLITKAGPVIAQRNQLLQICEAPGNWTLVHPTLGTIKNVACLSVETMERVDLGRVFEIRLTLIVSGDRIFPKATISTGDASINNASLNGIAALVDFVRTTASAIQAGAAIVRQAVSTVVGWYQLGVTAINDVKRVIGTVSTLFGNFGRLFGGGNNGYAGANVRASPSTTADDLLSAATAARASVVAAGAALQAAASNPSDSAALGAAAQSFISTVAAAATDPADAVRMISSLAQYSPSPVTTPGQIGSSMSVMQVALAALLRRYALAQLAVTLTTYQPASQDDANTTLANTVSLLDAEIATAGDAGDDGTYQALRTLRQSVIADLAARGADLASIATFKFQAPLPSLVLANRIYRDPTREPGLVQQIDPRHPAFCPTTFQALAS</sequence>
<protein>
    <recommendedName>
        <fullName evidence="1">DNA circulation N-terminal domain-containing protein</fullName>
    </recommendedName>
</protein>
<dbReference type="Pfam" id="PF07157">
    <property type="entry name" value="DNA_circ_N"/>
    <property type="match status" value="1"/>
</dbReference>
<dbReference type="Proteomes" id="UP000215158">
    <property type="component" value="Chromosome 1"/>
</dbReference>
<dbReference type="KEGG" id="parb:CJU94_19460"/>
<accession>A0A248VM52</accession>
<evidence type="ECO:0000313" key="2">
    <source>
        <dbReference type="EMBL" id="ASW00134.1"/>
    </source>
</evidence>
<organism evidence="2 3">
    <name type="scientific">Paraburkholderia aromaticivorans</name>
    <dbReference type="NCBI Taxonomy" id="2026199"/>
    <lineage>
        <taxon>Bacteria</taxon>
        <taxon>Pseudomonadati</taxon>
        <taxon>Pseudomonadota</taxon>
        <taxon>Betaproteobacteria</taxon>
        <taxon>Burkholderiales</taxon>
        <taxon>Burkholderiaceae</taxon>
        <taxon>Paraburkholderia</taxon>
    </lineage>
</organism>
<evidence type="ECO:0000313" key="3">
    <source>
        <dbReference type="Proteomes" id="UP000215158"/>
    </source>
</evidence>
<name>A0A248VM52_9BURK</name>
<proteinExistence type="predicted"/>
<keyword evidence="3" id="KW-1185">Reference proteome</keyword>
<dbReference type="InterPro" id="IPR009826">
    <property type="entry name" value="DNA_circ_N"/>
</dbReference>
<feature type="domain" description="DNA circulation N-terminal" evidence="1">
    <location>
        <begin position="41"/>
        <end position="133"/>
    </location>
</feature>
<dbReference type="AlphaFoldDB" id="A0A248VM52"/>
<reference evidence="2 3" key="1">
    <citation type="submission" date="2017-08" db="EMBL/GenBank/DDBJ databases">
        <title>Identification and genetic characteristics of simultaneous BTEX- and naphthalene-degrading Paraburkholderia sp. BN5 isolated from petroleum-contaminated soil.</title>
        <authorList>
            <person name="Lee Y."/>
            <person name="Jeon C.O."/>
        </authorList>
    </citation>
    <scope>NUCLEOTIDE SEQUENCE [LARGE SCALE GENOMIC DNA]</scope>
    <source>
        <strain evidence="2 3">BN5</strain>
    </source>
</reference>
<dbReference type="EMBL" id="CP022989">
    <property type="protein sequence ID" value="ASW00134.1"/>
    <property type="molecule type" value="Genomic_DNA"/>
</dbReference>